<evidence type="ECO:0000313" key="2">
    <source>
        <dbReference type="EMBL" id="KAJ4760779.1"/>
    </source>
</evidence>
<dbReference type="Proteomes" id="UP001140206">
    <property type="component" value="Chromosome 2"/>
</dbReference>
<dbReference type="EMBL" id="JAMFTS010000001">
    <property type="protein sequence ID" value="KAJ4813237.1"/>
    <property type="molecule type" value="Genomic_DNA"/>
</dbReference>
<sequence>MCKLSLHIIKHNLHLMESSISNSLNTAITTSESEESSWTTYFEYFLASEEKKRGGAASSSLSFSDDKDDATGKSVVSDAASCAGELPLAGLVALSGACKNVKVKKRRVHGLLDEDPLEDTASSPVNSPKVSDLVQLELSPPNQVRPSRRDTRMVPKEAEILQAIGEECTELKKRGLCLMPVSMLLDYVG</sequence>
<dbReference type="EMBL" id="JAMFTS010000002">
    <property type="protein sequence ID" value="KAJ4801446.1"/>
    <property type="molecule type" value="Genomic_DNA"/>
</dbReference>
<name>A0AAV8GDL4_9POAL</name>
<dbReference type="Proteomes" id="UP001140206">
    <property type="component" value="Chromosome 4"/>
</dbReference>
<proteinExistence type="predicted"/>
<dbReference type="InterPro" id="IPR039280">
    <property type="entry name" value="VUP"/>
</dbReference>
<dbReference type="AlphaFoldDB" id="A0AAV8GDL4"/>
<dbReference type="EMBL" id="JAMFTS010000004">
    <property type="protein sequence ID" value="KAJ4760779.1"/>
    <property type="molecule type" value="Genomic_DNA"/>
</dbReference>
<keyword evidence="5" id="KW-1185">Reference proteome</keyword>
<evidence type="ECO:0000313" key="5">
    <source>
        <dbReference type="Proteomes" id="UP001140206"/>
    </source>
</evidence>
<dbReference type="PANTHER" id="PTHR33974:SF2">
    <property type="entry name" value="VASCULAR-RELATED UNKNOWN PROTEIN 1"/>
    <property type="match status" value="1"/>
</dbReference>
<dbReference type="PANTHER" id="PTHR33974">
    <property type="entry name" value="VASCULAR-RELATED UNKNOWN PROTEIN 1-RELATED"/>
    <property type="match status" value="1"/>
</dbReference>
<evidence type="ECO:0000313" key="3">
    <source>
        <dbReference type="EMBL" id="KAJ4801446.1"/>
    </source>
</evidence>
<dbReference type="Proteomes" id="UP001140206">
    <property type="component" value="Chromosome 5"/>
</dbReference>
<evidence type="ECO:0000313" key="1">
    <source>
        <dbReference type="EMBL" id="KAJ4745443.1"/>
    </source>
</evidence>
<dbReference type="EMBL" id="JAMFTS010000005">
    <property type="protein sequence ID" value="KAJ4745443.1"/>
    <property type="molecule type" value="Genomic_DNA"/>
</dbReference>
<accession>A0AAV8GDL4</accession>
<evidence type="ECO:0000313" key="4">
    <source>
        <dbReference type="EMBL" id="KAJ4813237.1"/>
    </source>
</evidence>
<comment type="caution">
    <text evidence="3">The sequence shown here is derived from an EMBL/GenBank/DDBJ whole genome shotgun (WGS) entry which is preliminary data.</text>
</comment>
<protein>
    <submittedName>
        <fullName evidence="3">CTD small phosphatase-like protein</fullName>
    </submittedName>
</protein>
<dbReference type="Proteomes" id="UP001140206">
    <property type="component" value="Chromosome 1"/>
</dbReference>
<organism evidence="3 5">
    <name type="scientific">Rhynchospora pubera</name>
    <dbReference type="NCBI Taxonomy" id="906938"/>
    <lineage>
        <taxon>Eukaryota</taxon>
        <taxon>Viridiplantae</taxon>
        <taxon>Streptophyta</taxon>
        <taxon>Embryophyta</taxon>
        <taxon>Tracheophyta</taxon>
        <taxon>Spermatophyta</taxon>
        <taxon>Magnoliopsida</taxon>
        <taxon>Liliopsida</taxon>
        <taxon>Poales</taxon>
        <taxon>Cyperaceae</taxon>
        <taxon>Cyperoideae</taxon>
        <taxon>Rhynchosporeae</taxon>
        <taxon>Rhynchospora</taxon>
    </lineage>
</organism>
<reference evidence="3" key="1">
    <citation type="submission" date="2022-08" db="EMBL/GenBank/DDBJ databases">
        <authorList>
            <person name="Marques A."/>
        </authorList>
    </citation>
    <scope>NUCLEOTIDE SEQUENCE</scope>
    <source>
        <strain evidence="3">RhyPub2mFocal</strain>
        <tissue evidence="3">Leaves</tissue>
    </source>
</reference>
<dbReference type="GO" id="GO:0010089">
    <property type="term" value="P:xylem development"/>
    <property type="evidence" value="ECO:0007669"/>
    <property type="project" value="InterPro"/>
</dbReference>
<gene>
    <name evidence="4" type="ORF">LUZ62_025803</name>
    <name evidence="3" type="ORF">LUZ62_052692</name>
    <name evidence="2" type="ORF">LUZ62_071154</name>
    <name evidence="1" type="ORF">LUZ62_079848</name>
</gene>